<keyword evidence="6" id="KW-0862">Zinc</keyword>
<dbReference type="CDD" id="cd05390">
    <property type="entry name" value="HypB"/>
    <property type="match status" value="1"/>
</dbReference>
<dbReference type="InterPro" id="IPR004392">
    <property type="entry name" value="Hyd_mat_HypB"/>
</dbReference>
<proteinExistence type="inferred from homology"/>
<keyword evidence="11" id="KW-1185">Reference proteome</keyword>
<dbReference type="Proteomes" id="UP000003835">
    <property type="component" value="Unassembled WGS sequence"/>
</dbReference>
<dbReference type="Gene3D" id="3.40.50.300">
    <property type="entry name" value="P-loop containing nucleotide triphosphate hydrolases"/>
    <property type="match status" value="1"/>
</dbReference>
<dbReference type="NCBIfam" id="TIGR00073">
    <property type="entry name" value="hypB"/>
    <property type="match status" value="1"/>
</dbReference>
<sequence>MCVTCGCSDGADTTLTNPETGEVVAMANSNHDPNHTHTLPDGSVVTHSSSSSHSHTHTLPDGRVITHTHTHDSSGNHHDEVSQVHAQVHGTKISLEADILAKNNLIAAQNRGWFRGRNILALNLVSSPGAGKTTLLTRTIQDLQAQLPINVIEGDQATANDAQKIQATGCKVVQINTGTGCHLEAAMVERGCTQLNPPLNSVVMIENVGNLVCPALFDLGEQAKVAILSVTEGDDKPIKYPHIFRASQVMILTKIDLLPYVDFDVERCIEYARTVNPQMQVFQVSAKTGVGLEGWYEWLTSQCQSVQPVESM</sequence>
<evidence type="ECO:0000259" key="9">
    <source>
        <dbReference type="Pfam" id="PF02492"/>
    </source>
</evidence>
<dbReference type="PANTHER" id="PTHR30134:SF2">
    <property type="entry name" value="HYDROGENASE MATURATION FACTOR HYPB"/>
    <property type="match status" value="1"/>
</dbReference>
<evidence type="ECO:0000313" key="11">
    <source>
        <dbReference type="Proteomes" id="UP000003835"/>
    </source>
</evidence>
<evidence type="ECO:0000256" key="8">
    <source>
        <dbReference type="SAM" id="MobiDB-lite"/>
    </source>
</evidence>
<dbReference type="RefSeq" id="WP_006105556.1">
    <property type="nucleotide sequence ID" value="NZ_DS989871.1"/>
</dbReference>
<dbReference type="AlphaFoldDB" id="B4W2F2"/>
<organism evidence="10 11">
    <name type="scientific">Coleofasciculus chthonoplastes PCC 7420</name>
    <dbReference type="NCBI Taxonomy" id="118168"/>
    <lineage>
        <taxon>Bacteria</taxon>
        <taxon>Bacillati</taxon>
        <taxon>Cyanobacteriota</taxon>
        <taxon>Cyanophyceae</taxon>
        <taxon>Coleofasciculales</taxon>
        <taxon>Coleofasciculaceae</taxon>
        <taxon>Coleofasciculus</taxon>
    </lineage>
</organism>
<evidence type="ECO:0000256" key="7">
    <source>
        <dbReference type="ARBA" id="ARBA00023134"/>
    </source>
</evidence>
<evidence type="ECO:0000256" key="4">
    <source>
        <dbReference type="ARBA" id="ARBA00022741"/>
    </source>
</evidence>
<comment type="similarity">
    <text evidence="1">Belongs to the SIMIBI class G3E GTPase family. HypB/HupM subfamily.</text>
</comment>
<keyword evidence="4" id="KW-0547">Nucleotide-binding</keyword>
<dbReference type="GO" id="GO:0003924">
    <property type="term" value="F:GTPase activity"/>
    <property type="evidence" value="ECO:0007669"/>
    <property type="project" value="InterPro"/>
</dbReference>
<evidence type="ECO:0000256" key="5">
    <source>
        <dbReference type="ARBA" id="ARBA00022801"/>
    </source>
</evidence>
<protein>
    <submittedName>
        <fullName evidence="10">Hydrogenase accessory protein HypB, putative</fullName>
    </submittedName>
</protein>
<dbReference type="InterPro" id="IPR027417">
    <property type="entry name" value="P-loop_NTPase"/>
</dbReference>
<reference evidence="10 11" key="1">
    <citation type="submission" date="2008-07" db="EMBL/GenBank/DDBJ databases">
        <authorList>
            <person name="Tandeau de Marsac N."/>
            <person name="Ferriera S."/>
            <person name="Johnson J."/>
            <person name="Kravitz S."/>
            <person name="Beeson K."/>
            <person name="Sutton G."/>
            <person name="Rogers Y.-H."/>
            <person name="Friedman R."/>
            <person name="Frazier M."/>
            <person name="Venter J.C."/>
        </authorList>
    </citation>
    <scope>NUCLEOTIDE SEQUENCE [LARGE SCALE GENOMIC DNA]</scope>
    <source>
        <strain evidence="10 11">PCC 7420</strain>
    </source>
</reference>
<dbReference type="STRING" id="118168.MC7420_5238"/>
<dbReference type="GO" id="GO:0008270">
    <property type="term" value="F:zinc ion binding"/>
    <property type="evidence" value="ECO:0007669"/>
    <property type="project" value="TreeGrafter"/>
</dbReference>
<dbReference type="HOGENOM" id="CLU_056148_1_0_3"/>
<dbReference type="GO" id="GO:0051604">
    <property type="term" value="P:protein maturation"/>
    <property type="evidence" value="ECO:0007669"/>
    <property type="project" value="InterPro"/>
</dbReference>
<keyword evidence="2" id="KW-0533">Nickel</keyword>
<dbReference type="OrthoDB" id="9802035at2"/>
<feature type="compositionally biased region" description="Low complexity" evidence="8">
    <location>
        <begin position="43"/>
        <end position="53"/>
    </location>
</feature>
<evidence type="ECO:0000256" key="2">
    <source>
        <dbReference type="ARBA" id="ARBA00022596"/>
    </source>
</evidence>
<keyword evidence="5" id="KW-0378">Hydrolase</keyword>
<name>B4W2F2_9CYAN</name>
<evidence type="ECO:0000313" key="10">
    <source>
        <dbReference type="EMBL" id="EDX71613.1"/>
    </source>
</evidence>
<evidence type="ECO:0000256" key="3">
    <source>
        <dbReference type="ARBA" id="ARBA00022723"/>
    </source>
</evidence>
<keyword evidence="7" id="KW-0342">GTP-binding</keyword>
<dbReference type="GO" id="GO:0005525">
    <property type="term" value="F:GTP binding"/>
    <property type="evidence" value="ECO:0007669"/>
    <property type="project" value="UniProtKB-KW"/>
</dbReference>
<dbReference type="GO" id="GO:0016151">
    <property type="term" value="F:nickel cation binding"/>
    <property type="evidence" value="ECO:0007669"/>
    <property type="project" value="InterPro"/>
</dbReference>
<dbReference type="SUPFAM" id="SSF52540">
    <property type="entry name" value="P-loop containing nucleoside triphosphate hydrolases"/>
    <property type="match status" value="1"/>
</dbReference>
<feature type="region of interest" description="Disordered" evidence="8">
    <location>
        <begin position="30"/>
        <end position="62"/>
    </location>
</feature>
<keyword evidence="3" id="KW-0479">Metal-binding</keyword>
<dbReference type="EMBL" id="DS989871">
    <property type="protein sequence ID" value="EDX71613.1"/>
    <property type="molecule type" value="Genomic_DNA"/>
</dbReference>
<gene>
    <name evidence="10" type="ORF">MC7420_5238</name>
</gene>
<dbReference type="eggNOG" id="COG0378">
    <property type="taxonomic scope" value="Bacteria"/>
</dbReference>
<dbReference type="Pfam" id="PF02492">
    <property type="entry name" value="cobW"/>
    <property type="match status" value="1"/>
</dbReference>
<evidence type="ECO:0000256" key="6">
    <source>
        <dbReference type="ARBA" id="ARBA00022833"/>
    </source>
</evidence>
<dbReference type="InterPro" id="IPR003495">
    <property type="entry name" value="CobW/HypB/UreG_nucleotide-bd"/>
</dbReference>
<feature type="domain" description="CobW/HypB/UreG nucleotide-binding" evidence="9">
    <location>
        <begin position="123"/>
        <end position="282"/>
    </location>
</feature>
<dbReference type="PANTHER" id="PTHR30134">
    <property type="entry name" value="HYDROGENASE PROTEIN ASSEMBLY PROTEIN, NICKEL CHAPERONE"/>
    <property type="match status" value="1"/>
</dbReference>
<accession>B4W2F2</accession>
<evidence type="ECO:0000256" key="1">
    <source>
        <dbReference type="ARBA" id="ARBA00006211"/>
    </source>
</evidence>